<keyword evidence="3" id="KW-1185">Reference proteome</keyword>
<evidence type="ECO:0000313" key="3">
    <source>
        <dbReference type="Proteomes" id="UP000762676"/>
    </source>
</evidence>
<dbReference type="Gene3D" id="2.40.128.20">
    <property type="match status" value="1"/>
</dbReference>
<evidence type="ECO:0000313" key="2">
    <source>
        <dbReference type="EMBL" id="GFR85759.1"/>
    </source>
</evidence>
<organism evidence="2 3">
    <name type="scientific">Elysia marginata</name>
    <dbReference type="NCBI Taxonomy" id="1093978"/>
    <lineage>
        <taxon>Eukaryota</taxon>
        <taxon>Metazoa</taxon>
        <taxon>Spiralia</taxon>
        <taxon>Lophotrochozoa</taxon>
        <taxon>Mollusca</taxon>
        <taxon>Gastropoda</taxon>
        <taxon>Heterobranchia</taxon>
        <taxon>Euthyneura</taxon>
        <taxon>Panpulmonata</taxon>
        <taxon>Sacoglossa</taxon>
        <taxon>Placobranchoidea</taxon>
        <taxon>Plakobranchidae</taxon>
        <taxon>Elysia</taxon>
    </lineage>
</organism>
<name>A0AAV4GJV5_9GAST</name>
<evidence type="ECO:0000256" key="1">
    <source>
        <dbReference type="ARBA" id="ARBA00008390"/>
    </source>
</evidence>
<dbReference type="AlphaFoldDB" id="A0AAV4GJV5"/>
<dbReference type="GO" id="GO:0008289">
    <property type="term" value="F:lipid binding"/>
    <property type="evidence" value="ECO:0007669"/>
    <property type="project" value="UniProtKB-KW"/>
</dbReference>
<proteinExistence type="inferred from homology"/>
<dbReference type="SUPFAM" id="SSF50814">
    <property type="entry name" value="Lipocalins"/>
    <property type="match status" value="1"/>
</dbReference>
<dbReference type="InterPro" id="IPR031259">
    <property type="entry name" value="ILBP"/>
</dbReference>
<sequence>MVDKFLDIKFKTESEQGLEEYLVAQKIGFVLRNIAKNLSITKTLTRDGDTYTYSFESTFKNHKMVFKLGEPFIDHGADGRDMKTTFFMEGDALIATQENIKEGDVPCRIERRLRPDGKLEAKFISVPTDTLCVRIFAPVKK</sequence>
<dbReference type="PANTHER" id="PTHR11955">
    <property type="entry name" value="FATTY ACID BINDING PROTEIN"/>
    <property type="match status" value="1"/>
</dbReference>
<dbReference type="CDD" id="cd00742">
    <property type="entry name" value="FABP"/>
    <property type="match status" value="1"/>
</dbReference>
<comment type="caution">
    <text evidence="2">The sequence shown here is derived from an EMBL/GenBank/DDBJ whole genome shotgun (WGS) entry which is preliminary data.</text>
</comment>
<accession>A0AAV4GJV5</accession>
<protein>
    <submittedName>
        <fullName evidence="2">Fatty acid-binding protein</fullName>
    </submittedName>
</protein>
<dbReference type="InterPro" id="IPR012674">
    <property type="entry name" value="Calycin"/>
</dbReference>
<dbReference type="EMBL" id="BMAT01012094">
    <property type="protein sequence ID" value="GFR85759.1"/>
    <property type="molecule type" value="Genomic_DNA"/>
</dbReference>
<dbReference type="Proteomes" id="UP000762676">
    <property type="component" value="Unassembled WGS sequence"/>
</dbReference>
<reference evidence="2 3" key="1">
    <citation type="journal article" date="2021" name="Elife">
        <title>Chloroplast acquisition without the gene transfer in kleptoplastic sea slugs, Plakobranchus ocellatus.</title>
        <authorList>
            <person name="Maeda T."/>
            <person name="Takahashi S."/>
            <person name="Yoshida T."/>
            <person name="Shimamura S."/>
            <person name="Takaki Y."/>
            <person name="Nagai Y."/>
            <person name="Toyoda A."/>
            <person name="Suzuki Y."/>
            <person name="Arimoto A."/>
            <person name="Ishii H."/>
            <person name="Satoh N."/>
            <person name="Nishiyama T."/>
            <person name="Hasebe M."/>
            <person name="Maruyama T."/>
            <person name="Minagawa J."/>
            <person name="Obokata J."/>
            <person name="Shigenobu S."/>
        </authorList>
    </citation>
    <scope>NUCLEOTIDE SEQUENCE [LARGE SCALE GENOMIC DNA]</scope>
</reference>
<comment type="similarity">
    <text evidence="1">Belongs to the calycin superfamily. Fatty-acid binding protein (FABP) family.</text>
</comment>
<gene>
    <name evidence="2" type="ORF">ElyMa_006036500</name>
</gene>